<feature type="region of interest" description="Disordered" evidence="3">
    <location>
        <begin position="138"/>
        <end position="161"/>
    </location>
</feature>
<dbReference type="InterPro" id="IPR011075">
    <property type="entry name" value="TetR_C"/>
</dbReference>
<keyword evidence="6" id="KW-1185">Reference proteome</keyword>
<gene>
    <name evidence="5" type="ORF">HGK34_20525</name>
</gene>
<accession>A0ABS1LS66</accession>
<reference evidence="5 6" key="1">
    <citation type="journal article" date="2021" name="Arch. Microbiol.">
        <title>Myceligenerans indicum sp. nov., an actinobacterium isolated from mangrove sediment of Sundarbans, India.</title>
        <authorList>
            <person name="Asha K."/>
            <person name="Bhadury P."/>
        </authorList>
    </citation>
    <scope>NUCLEOTIDE SEQUENCE [LARGE SCALE GENOMIC DNA]</scope>
    <source>
        <strain evidence="5 6">I2</strain>
    </source>
</reference>
<dbReference type="Gene3D" id="1.10.357.10">
    <property type="entry name" value="Tetracycline Repressor, domain 2"/>
    <property type="match status" value="1"/>
</dbReference>
<keyword evidence="1" id="KW-0805">Transcription regulation</keyword>
<evidence type="ECO:0000256" key="2">
    <source>
        <dbReference type="ARBA" id="ARBA00023163"/>
    </source>
</evidence>
<name>A0ABS1LS66_9MICO</name>
<feature type="compositionally biased region" description="Basic residues" evidence="3">
    <location>
        <begin position="151"/>
        <end position="161"/>
    </location>
</feature>
<evidence type="ECO:0000256" key="3">
    <source>
        <dbReference type="SAM" id="MobiDB-lite"/>
    </source>
</evidence>
<keyword evidence="2" id="KW-0804">Transcription</keyword>
<dbReference type="Proteomes" id="UP000675409">
    <property type="component" value="Unassembled WGS sequence"/>
</dbReference>
<evidence type="ECO:0000259" key="4">
    <source>
        <dbReference type="Pfam" id="PF16859"/>
    </source>
</evidence>
<evidence type="ECO:0000313" key="5">
    <source>
        <dbReference type="EMBL" id="MBL0888633.1"/>
    </source>
</evidence>
<organism evidence="5 6">
    <name type="scientific">Myceligenerans indicum</name>
    <dbReference type="NCBI Taxonomy" id="2593663"/>
    <lineage>
        <taxon>Bacteria</taxon>
        <taxon>Bacillati</taxon>
        <taxon>Actinomycetota</taxon>
        <taxon>Actinomycetes</taxon>
        <taxon>Micrococcales</taxon>
        <taxon>Promicromonosporaceae</taxon>
        <taxon>Myceligenerans</taxon>
    </lineage>
</organism>
<feature type="domain" description="Tetracyclin repressor-like C-terminal" evidence="4">
    <location>
        <begin position="1"/>
        <end position="81"/>
    </location>
</feature>
<dbReference type="RefSeq" id="WP_201850951.1">
    <property type="nucleotide sequence ID" value="NZ_JABBYC010000068.1"/>
</dbReference>
<protein>
    <recommendedName>
        <fullName evidence="4">Tetracyclin repressor-like C-terminal domain-containing protein</fullName>
    </recommendedName>
</protein>
<dbReference type="EMBL" id="JABBYC010000068">
    <property type="protein sequence ID" value="MBL0888633.1"/>
    <property type="molecule type" value="Genomic_DNA"/>
</dbReference>
<dbReference type="SUPFAM" id="SSF48498">
    <property type="entry name" value="Tetracyclin repressor-like, C-terminal domain"/>
    <property type="match status" value="1"/>
</dbReference>
<proteinExistence type="predicted"/>
<dbReference type="Pfam" id="PF16859">
    <property type="entry name" value="TetR_C_11"/>
    <property type="match status" value="1"/>
</dbReference>
<sequence>MATPNNAAIVRDLTAASAARNTDAAALQNHLTTPGHDQIVKRVRTAQATGEIREDVDPDVLADALAAALLYVVLDRRDEPATIVARLLGLLLHGAMELQGAHGLAGAADSEPGPYVVDKAEIDVVLVSARRVRVATAPGASPGRWRGGRTSGRRGRRRWRA</sequence>
<dbReference type="InterPro" id="IPR036271">
    <property type="entry name" value="Tet_transcr_reg_TetR-rel_C_sf"/>
</dbReference>
<evidence type="ECO:0000313" key="6">
    <source>
        <dbReference type="Proteomes" id="UP000675409"/>
    </source>
</evidence>
<evidence type="ECO:0000256" key="1">
    <source>
        <dbReference type="ARBA" id="ARBA00023015"/>
    </source>
</evidence>
<comment type="caution">
    <text evidence="5">The sequence shown here is derived from an EMBL/GenBank/DDBJ whole genome shotgun (WGS) entry which is preliminary data.</text>
</comment>